<dbReference type="RefSeq" id="WP_172358537.1">
    <property type="nucleotide sequence ID" value="NZ_CP053661.1"/>
</dbReference>
<dbReference type="Gene3D" id="3.30.70.270">
    <property type="match status" value="1"/>
</dbReference>
<reference evidence="3 4" key="1">
    <citation type="submission" date="2020-05" db="EMBL/GenBank/DDBJ databases">
        <title>Complete genome sequence of of a novel Thermoleptolyngbya strain isolated from hot springs of Ganzi, Sichuan China.</title>
        <authorList>
            <person name="Tang J."/>
            <person name="Daroch M."/>
            <person name="Li L."/>
            <person name="Waleron K."/>
            <person name="Waleron M."/>
            <person name="Waleron M."/>
        </authorList>
    </citation>
    <scope>NUCLEOTIDE SEQUENCE [LARGE SCALE GENOMIC DNA]</scope>
    <source>
        <strain evidence="3 4">PKUAC-SCTA183</strain>
    </source>
</reference>
<accession>A0A6M8BP32</accession>
<keyword evidence="1" id="KW-0812">Transmembrane</keyword>
<dbReference type="SUPFAM" id="SSF55073">
    <property type="entry name" value="Nucleotide cyclase"/>
    <property type="match status" value="1"/>
</dbReference>
<evidence type="ECO:0000256" key="1">
    <source>
        <dbReference type="SAM" id="Phobius"/>
    </source>
</evidence>
<proteinExistence type="predicted"/>
<evidence type="ECO:0000313" key="4">
    <source>
        <dbReference type="Proteomes" id="UP000505210"/>
    </source>
</evidence>
<dbReference type="SMART" id="SM00267">
    <property type="entry name" value="GGDEF"/>
    <property type="match status" value="1"/>
</dbReference>
<dbReference type="InterPro" id="IPR000160">
    <property type="entry name" value="GGDEF_dom"/>
</dbReference>
<gene>
    <name evidence="3" type="ORF">HPC62_22065</name>
</gene>
<feature type="domain" description="GGDEF" evidence="2">
    <location>
        <begin position="155"/>
        <end position="285"/>
    </location>
</feature>
<dbReference type="CDD" id="cd01949">
    <property type="entry name" value="GGDEF"/>
    <property type="match status" value="1"/>
</dbReference>
<keyword evidence="1" id="KW-0472">Membrane</keyword>
<sequence>MRIEQGNWIEQIAHQPIWVQVAVYTLTVLTIGRLDHLLGSDIVLSLFYLIPIAWAAWCSPQPVALYTTLLSFLVIFLVAEYSSGFVYTETISSLWRSVTELGFFLVTSTLITKLRKTQDRLRWLSSMDELTHAINVRVFTEKLAQKIERSRRYARPFAIAYLDLDNFKQVNDQGGHLEGDRILKLVSQVVRDSIRKTDLLARLGGDEFALLLPETDLSAAKTAISRIQTQLAITMQAEQSPITVSIGVVVCTQPPSSQTMLIHYADQLMYQVKHRGKNAAQFAMYPDANAPRHNSE</sequence>
<feature type="transmembrane region" description="Helical" evidence="1">
    <location>
        <begin position="37"/>
        <end position="56"/>
    </location>
</feature>
<evidence type="ECO:0000313" key="3">
    <source>
        <dbReference type="EMBL" id="QKD84513.1"/>
    </source>
</evidence>
<feature type="transmembrane region" description="Helical" evidence="1">
    <location>
        <begin position="63"/>
        <end position="82"/>
    </location>
</feature>
<protein>
    <submittedName>
        <fullName evidence="3">GGDEF domain-containing protein</fullName>
    </submittedName>
</protein>
<dbReference type="KEGG" id="theu:HPC62_22065"/>
<organism evidence="3 4">
    <name type="scientific">Thermoleptolyngbya sichuanensis A183</name>
    <dbReference type="NCBI Taxonomy" id="2737172"/>
    <lineage>
        <taxon>Bacteria</taxon>
        <taxon>Bacillati</taxon>
        <taxon>Cyanobacteriota</taxon>
        <taxon>Cyanophyceae</taxon>
        <taxon>Oculatellales</taxon>
        <taxon>Oculatellaceae</taxon>
        <taxon>Thermoleptolyngbya</taxon>
        <taxon>Thermoleptolyngbya sichuanensis</taxon>
    </lineage>
</organism>
<keyword evidence="1" id="KW-1133">Transmembrane helix</keyword>
<dbReference type="InterPro" id="IPR029787">
    <property type="entry name" value="Nucleotide_cyclase"/>
</dbReference>
<dbReference type="PANTHER" id="PTHR46663:SF2">
    <property type="entry name" value="GGDEF DOMAIN-CONTAINING PROTEIN"/>
    <property type="match status" value="1"/>
</dbReference>
<name>A0A6M8BP32_9CYAN</name>
<dbReference type="Pfam" id="PF00990">
    <property type="entry name" value="GGDEF"/>
    <property type="match status" value="1"/>
</dbReference>
<dbReference type="InterPro" id="IPR043128">
    <property type="entry name" value="Rev_trsase/Diguanyl_cyclase"/>
</dbReference>
<dbReference type="PANTHER" id="PTHR46663">
    <property type="entry name" value="DIGUANYLATE CYCLASE DGCT-RELATED"/>
    <property type="match status" value="1"/>
</dbReference>
<dbReference type="Proteomes" id="UP000505210">
    <property type="component" value="Chromosome"/>
</dbReference>
<dbReference type="PROSITE" id="PS50887">
    <property type="entry name" value="GGDEF"/>
    <property type="match status" value="1"/>
</dbReference>
<evidence type="ECO:0000259" key="2">
    <source>
        <dbReference type="PROSITE" id="PS50887"/>
    </source>
</evidence>
<dbReference type="InterPro" id="IPR052163">
    <property type="entry name" value="DGC-Regulatory_Protein"/>
</dbReference>
<dbReference type="FunFam" id="3.30.70.270:FF:000001">
    <property type="entry name" value="Diguanylate cyclase domain protein"/>
    <property type="match status" value="1"/>
</dbReference>
<dbReference type="AlphaFoldDB" id="A0A6M8BP32"/>
<dbReference type="EMBL" id="CP053661">
    <property type="protein sequence ID" value="QKD84513.1"/>
    <property type="molecule type" value="Genomic_DNA"/>
</dbReference>
<feature type="transmembrane region" description="Helical" evidence="1">
    <location>
        <begin position="94"/>
        <end position="112"/>
    </location>
</feature>
<dbReference type="NCBIfam" id="TIGR00254">
    <property type="entry name" value="GGDEF"/>
    <property type="match status" value="1"/>
</dbReference>
<keyword evidence="4" id="KW-1185">Reference proteome</keyword>